<reference evidence="2" key="1">
    <citation type="submission" date="2023-06" db="EMBL/GenBank/DDBJ databases">
        <title>Phylogenetic Diversity of Rhizobium strains.</title>
        <authorList>
            <person name="Moura F.T."/>
            <person name="Helene L.C.F."/>
            <person name="Hungria M."/>
        </authorList>
    </citation>
    <scope>NUCLEOTIDE SEQUENCE</scope>
    <source>
        <strain evidence="2">CCGE524</strain>
    </source>
</reference>
<evidence type="ECO:0000313" key="2">
    <source>
        <dbReference type="EMBL" id="MDL2406829.1"/>
    </source>
</evidence>
<evidence type="ECO:0000259" key="1">
    <source>
        <dbReference type="PROSITE" id="PS51186"/>
    </source>
</evidence>
<name>A0ABT7KDY4_9HYPH</name>
<dbReference type="Pfam" id="PF08445">
    <property type="entry name" value="FR47"/>
    <property type="match status" value="1"/>
</dbReference>
<dbReference type="InterPro" id="IPR000182">
    <property type="entry name" value="GNAT_dom"/>
</dbReference>
<dbReference type="InterPro" id="IPR013653">
    <property type="entry name" value="GCN5-like_dom"/>
</dbReference>
<accession>A0ABT7KDY4</accession>
<keyword evidence="2" id="KW-0808">Transferase</keyword>
<keyword evidence="2" id="KW-0012">Acyltransferase</keyword>
<feature type="domain" description="N-acetyltransferase" evidence="1">
    <location>
        <begin position="99"/>
        <end position="226"/>
    </location>
</feature>
<gene>
    <name evidence="2" type="ORF">PY650_14400</name>
</gene>
<dbReference type="PROSITE" id="PS51186">
    <property type="entry name" value="GNAT"/>
    <property type="match status" value="1"/>
</dbReference>
<keyword evidence="3" id="KW-1185">Reference proteome</keyword>
<protein>
    <submittedName>
        <fullName evidence="2">GNAT family N-acetyltransferase</fullName>
        <ecNumber evidence="2">2.3.1.-</ecNumber>
    </submittedName>
</protein>
<dbReference type="GO" id="GO:0016746">
    <property type="term" value="F:acyltransferase activity"/>
    <property type="evidence" value="ECO:0007669"/>
    <property type="project" value="UniProtKB-KW"/>
</dbReference>
<proteinExistence type="predicted"/>
<dbReference type="SUPFAM" id="SSF55729">
    <property type="entry name" value="Acyl-CoA N-acyltransferases (Nat)"/>
    <property type="match status" value="1"/>
</dbReference>
<comment type="caution">
    <text evidence="2">The sequence shown here is derived from an EMBL/GenBank/DDBJ whole genome shotgun (WGS) entry which is preliminary data.</text>
</comment>
<evidence type="ECO:0000313" key="3">
    <source>
        <dbReference type="Proteomes" id="UP001172630"/>
    </source>
</evidence>
<dbReference type="RefSeq" id="WP_285879982.1">
    <property type="nucleotide sequence ID" value="NZ_JARFYN010000016.1"/>
</dbReference>
<sequence>MEDEEQLDNPIWYSLATQHANLGEARGMAARYMPSIARFAGLQNGSESAFADLADITLAGDTVALFTARTLQVPSNWTLVRHRQIDQMICLSPPPLLTVEAEKLTEADVPEMVSLVEATEPGPFGNRTIEMGDYFGIRSDDGSLIAMAGERLSLSAFVEISAVCTHPDYRGKGLAKGLISLLANRAYERGRASFLHVKTENEARLVYTKLGFSLRTAIDLTVLTRQ</sequence>
<dbReference type="EC" id="2.3.1.-" evidence="2"/>
<organism evidence="2 3">
    <name type="scientific">Rhizobium calliandrae</name>
    <dbReference type="NCBI Taxonomy" id="1312182"/>
    <lineage>
        <taxon>Bacteria</taxon>
        <taxon>Pseudomonadati</taxon>
        <taxon>Pseudomonadota</taxon>
        <taxon>Alphaproteobacteria</taxon>
        <taxon>Hyphomicrobiales</taxon>
        <taxon>Rhizobiaceae</taxon>
        <taxon>Rhizobium/Agrobacterium group</taxon>
        <taxon>Rhizobium</taxon>
    </lineage>
</organism>
<dbReference type="InterPro" id="IPR016181">
    <property type="entry name" value="Acyl_CoA_acyltransferase"/>
</dbReference>
<dbReference type="EMBL" id="JARFYN010000016">
    <property type="protein sequence ID" value="MDL2406829.1"/>
    <property type="molecule type" value="Genomic_DNA"/>
</dbReference>
<dbReference type="Proteomes" id="UP001172630">
    <property type="component" value="Unassembled WGS sequence"/>
</dbReference>
<dbReference type="Gene3D" id="3.40.630.30">
    <property type="match status" value="1"/>
</dbReference>